<dbReference type="GO" id="GO:0046872">
    <property type="term" value="F:metal ion binding"/>
    <property type="evidence" value="ECO:0007669"/>
    <property type="project" value="UniProtKB-KW"/>
</dbReference>
<sequence length="493" mass="54924">MRFTPFRTLRRVLFLAVVLACVGTPAQVSSAERPNVLFLICDDLNCDIGCYGHPQVQTPHIDALANRGVRFANAYCQYPLCGPSRASMMTGWYPDQTLIHRNAIHLRERAPQALTVAQHFRDAGYLATRIGKIFHYNVPLHIGTGGHDDPYSWDQTINPRGRDVIDQDQVFSLRPGQYGGTLSWFAAEGDDQEQTDGIAADHAIERLEHHAGTGEPFFLAVGLYRPHTPYVAPTKYFDLYPIDEINVPTVPDGYLETLPKPAAQSITRKKEQVNLDPALAKQAIQAYRASITFADAQLGRILDALQRLNLSDNTIVLFTSDHGYHMGEHGHYQKTTLFENATHVPLILAGPGLHRGGVAATMAEMTDFYPTLAELAGLPIPPMLSGTSLVPALQDPTQVVRESALTQFDGGYSLRTARYRYTEWGPDGAAGAELYDRRADPEELHNRADDEDLRQVRTQLSGQLRERIDQANRVPEGFKRTETTVPRMVKSKR</sequence>
<keyword evidence="6" id="KW-0106">Calcium</keyword>
<protein>
    <submittedName>
        <fullName evidence="9">Sulfatase</fullName>
    </submittedName>
</protein>
<comment type="similarity">
    <text evidence="2">Belongs to the sulfatase family.</text>
</comment>
<evidence type="ECO:0000256" key="3">
    <source>
        <dbReference type="ARBA" id="ARBA00022723"/>
    </source>
</evidence>
<dbReference type="Pfam" id="PF00884">
    <property type="entry name" value="Sulfatase"/>
    <property type="match status" value="1"/>
</dbReference>
<comment type="cofactor">
    <cofactor evidence="1">
        <name>Ca(2+)</name>
        <dbReference type="ChEBI" id="CHEBI:29108"/>
    </cofactor>
</comment>
<evidence type="ECO:0000313" key="10">
    <source>
        <dbReference type="Proteomes" id="UP000324479"/>
    </source>
</evidence>
<evidence type="ECO:0000256" key="5">
    <source>
        <dbReference type="ARBA" id="ARBA00022801"/>
    </source>
</evidence>
<feature type="domain" description="Sulfatase N-terminal" evidence="8">
    <location>
        <begin position="34"/>
        <end position="377"/>
    </location>
</feature>
<evidence type="ECO:0000256" key="6">
    <source>
        <dbReference type="ARBA" id="ARBA00022837"/>
    </source>
</evidence>
<comment type="caution">
    <text evidence="9">The sequence shown here is derived from an EMBL/GenBank/DDBJ whole genome shotgun (WGS) entry which is preliminary data.</text>
</comment>
<dbReference type="Gene3D" id="3.40.720.10">
    <property type="entry name" value="Alkaline Phosphatase, subunit A"/>
    <property type="match status" value="1"/>
</dbReference>
<evidence type="ECO:0000313" key="9">
    <source>
        <dbReference type="EMBL" id="KAA5543258.1"/>
    </source>
</evidence>
<dbReference type="CDD" id="cd16030">
    <property type="entry name" value="iduronate-2-sulfatase"/>
    <property type="match status" value="1"/>
</dbReference>
<organism evidence="9 10">
    <name type="scientific">Roseiconus nitratireducens</name>
    <dbReference type="NCBI Taxonomy" id="2605748"/>
    <lineage>
        <taxon>Bacteria</taxon>
        <taxon>Pseudomonadati</taxon>
        <taxon>Planctomycetota</taxon>
        <taxon>Planctomycetia</taxon>
        <taxon>Pirellulales</taxon>
        <taxon>Pirellulaceae</taxon>
        <taxon>Roseiconus</taxon>
    </lineage>
</organism>
<dbReference type="InterPro" id="IPR035874">
    <property type="entry name" value="IDS"/>
</dbReference>
<evidence type="ECO:0000256" key="4">
    <source>
        <dbReference type="ARBA" id="ARBA00022729"/>
    </source>
</evidence>
<keyword evidence="10" id="KW-1185">Reference proteome</keyword>
<keyword evidence="4 7" id="KW-0732">Signal</keyword>
<name>A0A5M6D6V3_9BACT</name>
<keyword evidence="5" id="KW-0378">Hydrolase</keyword>
<dbReference type="PANTHER" id="PTHR45953">
    <property type="entry name" value="IDURONATE 2-SULFATASE"/>
    <property type="match status" value="1"/>
</dbReference>
<gene>
    <name evidence="9" type="ORF">FYK55_13360</name>
</gene>
<dbReference type="GO" id="GO:0004423">
    <property type="term" value="F:iduronate-2-sulfatase activity"/>
    <property type="evidence" value="ECO:0007669"/>
    <property type="project" value="InterPro"/>
</dbReference>
<reference evidence="9 10" key="1">
    <citation type="submission" date="2019-08" db="EMBL/GenBank/DDBJ databases">
        <authorList>
            <person name="Dhanesh K."/>
            <person name="Kumar G."/>
            <person name="Sasikala C."/>
            <person name="Venkata Ramana C."/>
        </authorList>
    </citation>
    <scope>NUCLEOTIDE SEQUENCE [LARGE SCALE GENOMIC DNA]</scope>
    <source>
        <strain evidence="9 10">JC645</strain>
    </source>
</reference>
<evidence type="ECO:0000256" key="2">
    <source>
        <dbReference type="ARBA" id="ARBA00008779"/>
    </source>
</evidence>
<evidence type="ECO:0000259" key="8">
    <source>
        <dbReference type="Pfam" id="PF00884"/>
    </source>
</evidence>
<dbReference type="RefSeq" id="WP_150076923.1">
    <property type="nucleotide sequence ID" value="NZ_VWOX01000006.1"/>
</dbReference>
<feature type="signal peptide" evidence="7">
    <location>
        <begin position="1"/>
        <end position="30"/>
    </location>
</feature>
<feature type="chain" id="PRO_5024343567" evidence="7">
    <location>
        <begin position="31"/>
        <end position="493"/>
    </location>
</feature>
<dbReference type="PANTHER" id="PTHR45953:SF1">
    <property type="entry name" value="IDURONATE 2-SULFATASE"/>
    <property type="match status" value="1"/>
</dbReference>
<dbReference type="GO" id="GO:0005737">
    <property type="term" value="C:cytoplasm"/>
    <property type="evidence" value="ECO:0007669"/>
    <property type="project" value="TreeGrafter"/>
</dbReference>
<accession>A0A5M6D6V3</accession>
<dbReference type="EMBL" id="VWOX01000006">
    <property type="protein sequence ID" value="KAA5543258.1"/>
    <property type="molecule type" value="Genomic_DNA"/>
</dbReference>
<dbReference type="InterPro" id="IPR024607">
    <property type="entry name" value="Sulfatase_CS"/>
</dbReference>
<proteinExistence type="inferred from homology"/>
<evidence type="ECO:0000256" key="7">
    <source>
        <dbReference type="SAM" id="SignalP"/>
    </source>
</evidence>
<dbReference type="Proteomes" id="UP000324479">
    <property type="component" value="Unassembled WGS sequence"/>
</dbReference>
<dbReference type="PROSITE" id="PS00523">
    <property type="entry name" value="SULFATASE_1"/>
    <property type="match status" value="1"/>
</dbReference>
<dbReference type="SUPFAM" id="SSF53649">
    <property type="entry name" value="Alkaline phosphatase-like"/>
    <property type="match status" value="1"/>
</dbReference>
<keyword evidence="3" id="KW-0479">Metal-binding</keyword>
<dbReference type="InterPro" id="IPR000917">
    <property type="entry name" value="Sulfatase_N"/>
</dbReference>
<evidence type="ECO:0000256" key="1">
    <source>
        <dbReference type="ARBA" id="ARBA00001913"/>
    </source>
</evidence>
<dbReference type="InterPro" id="IPR017850">
    <property type="entry name" value="Alkaline_phosphatase_core_sf"/>
</dbReference>
<dbReference type="AlphaFoldDB" id="A0A5M6D6V3"/>